<evidence type="ECO:0000256" key="2">
    <source>
        <dbReference type="ARBA" id="ARBA00005811"/>
    </source>
</evidence>
<keyword evidence="7" id="KW-0813">Transport</keyword>
<evidence type="ECO:0000256" key="1">
    <source>
        <dbReference type="ARBA" id="ARBA00004162"/>
    </source>
</evidence>
<dbReference type="Pfam" id="PF02472">
    <property type="entry name" value="ExbD"/>
    <property type="match status" value="1"/>
</dbReference>
<dbReference type="EMBL" id="JBAKBA010000001">
    <property type="protein sequence ID" value="MEL0657521.1"/>
    <property type="molecule type" value="Genomic_DNA"/>
</dbReference>
<accession>A0ABU9H6T7</accession>
<gene>
    <name evidence="9" type="ORF">V6255_00090</name>
</gene>
<name>A0ABU9H6T7_9GAMM</name>
<keyword evidence="3" id="KW-1003">Cell membrane</keyword>
<comment type="caution">
    <text evidence="9">The sequence shown here is derived from an EMBL/GenBank/DDBJ whole genome shotgun (WGS) entry which is preliminary data.</text>
</comment>
<dbReference type="Proteomes" id="UP001366060">
    <property type="component" value="Unassembled WGS sequence"/>
</dbReference>
<organism evidence="9 10">
    <name type="scientific">Psychromonas arctica</name>
    <dbReference type="NCBI Taxonomy" id="168275"/>
    <lineage>
        <taxon>Bacteria</taxon>
        <taxon>Pseudomonadati</taxon>
        <taxon>Pseudomonadota</taxon>
        <taxon>Gammaproteobacteria</taxon>
        <taxon>Alteromonadales</taxon>
        <taxon>Psychromonadaceae</taxon>
        <taxon>Psychromonas</taxon>
    </lineage>
</organism>
<dbReference type="PANTHER" id="PTHR30558:SF15">
    <property type="entry name" value="BIOPOLYMER TRANSPORT PROTEIN EXBD1"/>
    <property type="match status" value="1"/>
</dbReference>
<reference evidence="9 10" key="1">
    <citation type="submission" date="2024-02" db="EMBL/GenBank/DDBJ databases">
        <title>Bacteria isolated from the canopy kelp, Nereocystis luetkeana.</title>
        <authorList>
            <person name="Pfister C.A."/>
            <person name="Younker I.T."/>
            <person name="Light S.H."/>
        </authorList>
    </citation>
    <scope>NUCLEOTIDE SEQUENCE [LARGE SCALE GENOMIC DNA]</scope>
    <source>
        <strain evidence="9 10">TI.2.07</strain>
    </source>
</reference>
<dbReference type="RefSeq" id="WP_341626329.1">
    <property type="nucleotide sequence ID" value="NZ_JBAKBA010000001.1"/>
</dbReference>
<feature type="transmembrane region" description="Helical" evidence="8">
    <location>
        <begin position="20"/>
        <end position="37"/>
    </location>
</feature>
<sequence length="137" mass="15538">MIRSQRPNQSELPQVDLTPLLDIIFIVMVFLMLSANIKLQSLQVDLPTTDTSAVQVVDNKAVTINILSSEPHWAIDGEKLPDWSVFQQKLIQIVQEKPATQWVIAADKTTEVQHMVKLLGFLQQHNIQATQLLIEEE</sequence>
<evidence type="ECO:0000256" key="4">
    <source>
        <dbReference type="ARBA" id="ARBA00022692"/>
    </source>
</evidence>
<evidence type="ECO:0000256" key="7">
    <source>
        <dbReference type="RuleBase" id="RU003879"/>
    </source>
</evidence>
<evidence type="ECO:0000256" key="6">
    <source>
        <dbReference type="ARBA" id="ARBA00023136"/>
    </source>
</evidence>
<proteinExistence type="inferred from homology"/>
<comment type="similarity">
    <text evidence="2 7">Belongs to the ExbD/TolR family.</text>
</comment>
<keyword evidence="7" id="KW-0653">Protein transport</keyword>
<keyword evidence="4 7" id="KW-0812">Transmembrane</keyword>
<evidence type="ECO:0000256" key="8">
    <source>
        <dbReference type="SAM" id="Phobius"/>
    </source>
</evidence>
<dbReference type="InterPro" id="IPR003400">
    <property type="entry name" value="ExbD"/>
</dbReference>
<evidence type="ECO:0000256" key="5">
    <source>
        <dbReference type="ARBA" id="ARBA00022989"/>
    </source>
</evidence>
<keyword evidence="5 8" id="KW-1133">Transmembrane helix</keyword>
<evidence type="ECO:0000313" key="10">
    <source>
        <dbReference type="Proteomes" id="UP001366060"/>
    </source>
</evidence>
<keyword evidence="6 8" id="KW-0472">Membrane</keyword>
<evidence type="ECO:0000313" key="9">
    <source>
        <dbReference type="EMBL" id="MEL0657521.1"/>
    </source>
</evidence>
<comment type="subcellular location">
    <subcellularLocation>
        <location evidence="1">Cell membrane</location>
        <topology evidence="1">Single-pass membrane protein</topology>
    </subcellularLocation>
    <subcellularLocation>
        <location evidence="7">Cell membrane</location>
        <topology evidence="7">Single-pass type II membrane protein</topology>
    </subcellularLocation>
</comment>
<dbReference type="PANTHER" id="PTHR30558">
    <property type="entry name" value="EXBD MEMBRANE COMPONENT OF PMF-DRIVEN MACROMOLECULE IMPORT SYSTEM"/>
    <property type="match status" value="1"/>
</dbReference>
<evidence type="ECO:0000256" key="3">
    <source>
        <dbReference type="ARBA" id="ARBA00022475"/>
    </source>
</evidence>
<protein>
    <submittedName>
        <fullName evidence="9">Biopolymer transporter ExbD</fullName>
    </submittedName>
</protein>
<keyword evidence="10" id="KW-1185">Reference proteome</keyword>